<dbReference type="KEGG" id="syw:SYNW0342"/>
<dbReference type="HOGENOM" id="CLU_148028_0_0_3"/>
<evidence type="ECO:0000313" key="2">
    <source>
        <dbReference type="Proteomes" id="UP000001422"/>
    </source>
</evidence>
<reference evidence="1 2" key="1">
    <citation type="journal article" date="2003" name="Nature">
        <title>The genome of a motile marine Synechococcus.</title>
        <authorList>
            <person name="Palenik B."/>
            <person name="Brahamsha B."/>
            <person name="Larimer F."/>
            <person name="Land M."/>
            <person name="Hauser L."/>
            <person name="Chain P."/>
            <person name="Lamerdin J."/>
            <person name="Regala W."/>
            <person name="Allen E.A."/>
            <person name="McCarren J."/>
            <person name="Paulsen I."/>
            <person name="Dufresne A."/>
            <person name="Partensky F."/>
            <person name="Webb E."/>
            <person name="Waterbury J."/>
        </authorList>
    </citation>
    <scope>NUCLEOTIDE SEQUENCE [LARGE SCALE GENOMIC DNA]</scope>
    <source>
        <strain evidence="1 2">WH8102</strain>
    </source>
</reference>
<gene>
    <name evidence="1" type="ordered locus">SYNW0342</name>
</gene>
<accession>Q7U9B6</accession>
<organism evidence="1 2">
    <name type="scientific">Parasynechococcus marenigrum (strain WH8102)</name>
    <dbReference type="NCBI Taxonomy" id="84588"/>
    <lineage>
        <taxon>Bacteria</taxon>
        <taxon>Bacillati</taxon>
        <taxon>Cyanobacteriota</taxon>
        <taxon>Cyanophyceae</taxon>
        <taxon>Synechococcales</taxon>
        <taxon>Prochlorococcaceae</taxon>
        <taxon>Parasynechococcus</taxon>
        <taxon>Parasynechococcus marenigrum</taxon>
    </lineage>
</organism>
<keyword evidence="2" id="KW-1185">Reference proteome</keyword>
<proteinExistence type="predicted"/>
<dbReference type="STRING" id="84588.SYNW0342"/>
<dbReference type="eggNOG" id="ENOG5033H9S">
    <property type="taxonomic scope" value="Bacteria"/>
</dbReference>
<dbReference type="EMBL" id="BX569689">
    <property type="protein sequence ID" value="CAE06857.1"/>
    <property type="molecule type" value="Genomic_DNA"/>
</dbReference>
<evidence type="ECO:0008006" key="3">
    <source>
        <dbReference type="Google" id="ProtNLM"/>
    </source>
</evidence>
<protein>
    <recommendedName>
        <fullName evidence="3">DNA ligase D 3'-phosphoesterase domain-containing protein</fullName>
    </recommendedName>
</protein>
<evidence type="ECO:0000313" key="1">
    <source>
        <dbReference type="EMBL" id="CAE06857.1"/>
    </source>
</evidence>
<dbReference type="AlphaFoldDB" id="Q7U9B6"/>
<sequence length="119" mass="12802">MARYALLRHTGAPDDPSGCHFDLLLEDGDACRTWRLAKVPALNGISQPAVPLAPHRLVWLEHRSAAVSGGRGWAERVMSGHFSGSLPDNPADPLVLTLLDGDLQGLLRIQAGQCSLTRT</sequence>
<name>Q7U9B6_PARMW</name>
<dbReference type="RefSeq" id="WP_011127216.1">
    <property type="nucleotide sequence ID" value="NC_005070.1"/>
</dbReference>
<dbReference type="Proteomes" id="UP000001422">
    <property type="component" value="Chromosome"/>
</dbReference>